<dbReference type="RefSeq" id="WP_090874756.1">
    <property type="nucleotide sequence ID" value="NZ_FMXQ01000001.1"/>
</dbReference>
<dbReference type="Proteomes" id="UP000199071">
    <property type="component" value="Unassembled WGS sequence"/>
</dbReference>
<gene>
    <name evidence="7" type="ORF">SAMN02982931_00669</name>
</gene>
<dbReference type="Pfam" id="PF02826">
    <property type="entry name" value="2-Hacid_dh_C"/>
    <property type="match status" value="1"/>
</dbReference>
<evidence type="ECO:0000256" key="3">
    <source>
        <dbReference type="ARBA" id="ARBA00023027"/>
    </source>
</evidence>
<dbReference type="SUPFAM" id="SSF52283">
    <property type="entry name" value="Formate/glycerate dehydrogenase catalytic domain-like"/>
    <property type="match status" value="1"/>
</dbReference>
<name>A0A1G6AIE9_9HYPH</name>
<dbReference type="SUPFAM" id="SSF51735">
    <property type="entry name" value="NAD(P)-binding Rossmann-fold domains"/>
    <property type="match status" value="1"/>
</dbReference>
<reference evidence="7 8" key="1">
    <citation type="submission" date="2016-10" db="EMBL/GenBank/DDBJ databases">
        <authorList>
            <person name="de Groot N.N."/>
        </authorList>
    </citation>
    <scope>NUCLEOTIDE SEQUENCE [LARGE SCALE GENOMIC DNA]</scope>
    <source>
        <strain evidence="7 8">ATCC 35022</strain>
    </source>
</reference>
<evidence type="ECO:0000313" key="7">
    <source>
        <dbReference type="EMBL" id="SDB08099.1"/>
    </source>
</evidence>
<sequence>MAKVEILVLGAVRPATREALERDFICHDANEPADVETIAAEAGDRIRGIARGGHFHADKALLARFPRLEIFANFGVGYDGIDLDYCAGKGIVVTNTPDVLTEEVADTALGLLLTTVRELSAAEQYLRAGRWETEGAYPLTKATLRNRTVGILGLGRIGMAIARRLDAMQVPVVYHSRREKADAGYRYYGDLKAMLEAIDTLVIVVPGTAETTNLIDADMLKALGPDGIVINVGRGTVIDEPALIEALASRTIQAAGLDVFAREPHVPEALIALDNVVLFPHLGSASHHTRDAMGKLMVDNLKGWFENGKPLTPVPETPVPAKG</sequence>
<evidence type="ECO:0000256" key="1">
    <source>
        <dbReference type="ARBA" id="ARBA00022857"/>
    </source>
</evidence>
<evidence type="ECO:0000313" key="8">
    <source>
        <dbReference type="Proteomes" id="UP000199071"/>
    </source>
</evidence>
<keyword evidence="8" id="KW-1185">Reference proteome</keyword>
<keyword evidence="3" id="KW-0520">NAD</keyword>
<dbReference type="AlphaFoldDB" id="A0A1G6AIE9"/>
<dbReference type="GO" id="GO:0051287">
    <property type="term" value="F:NAD binding"/>
    <property type="evidence" value="ECO:0007669"/>
    <property type="project" value="InterPro"/>
</dbReference>
<evidence type="ECO:0000256" key="2">
    <source>
        <dbReference type="ARBA" id="ARBA00023002"/>
    </source>
</evidence>
<comment type="similarity">
    <text evidence="4">Belongs to the D-isomer specific 2-hydroxyacid dehydrogenase family.</text>
</comment>
<dbReference type="Pfam" id="PF00389">
    <property type="entry name" value="2-Hacid_dh"/>
    <property type="match status" value="1"/>
</dbReference>
<dbReference type="PROSITE" id="PS00065">
    <property type="entry name" value="D_2_HYDROXYACID_DH_1"/>
    <property type="match status" value="1"/>
</dbReference>
<evidence type="ECO:0000259" key="6">
    <source>
        <dbReference type="Pfam" id="PF02826"/>
    </source>
</evidence>
<dbReference type="STRING" id="665467.SAMN02982931_00669"/>
<protein>
    <submittedName>
        <fullName evidence="7">Lactate dehydrogenase</fullName>
    </submittedName>
</protein>
<dbReference type="EMBL" id="FMXQ01000001">
    <property type="protein sequence ID" value="SDB08099.1"/>
    <property type="molecule type" value="Genomic_DNA"/>
</dbReference>
<dbReference type="FunFam" id="3.40.50.720:FF:000213">
    <property type="entry name" value="Putative 2-hydroxyacid dehydrogenase"/>
    <property type="match status" value="1"/>
</dbReference>
<dbReference type="InterPro" id="IPR036291">
    <property type="entry name" value="NAD(P)-bd_dom_sf"/>
</dbReference>
<dbReference type="PANTHER" id="PTHR10996:SF178">
    <property type="entry name" value="2-HYDROXYACID DEHYDROGENASE YGL185C-RELATED"/>
    <property type="match status" value="1"/>
</dbReference>
<dbReference type="InterPro" id="IPR006140">
    <property type="entry name" value="D-isomer_DH_NAD-bd"/>
</dbReference>
<dbReference type="OrthoDB" id="9793626at2"/>
<feature type="domain" description="D-isomer specific 2-hydroxyacid dehydrogenase NAD-binding" evidence="6">
    <location>
        <begin position="109"/>
        <end position="283"/>
    </location>
</feature>
<accession>A0A1G6AIE9</accession>
<evidence type="ECO:0000256" key="4">
    <source>
        <dbReference type="RuleBase" id="RU003719"/>
    </source>
</evidence>
<dbReference type="GO" id="GO:0030267">
    <property type="term" value="F:glyoxylate reductase (NADPH) activity"/>
    <property type="evidence" value="ECO:0007669"/>
    <property type="project" value="TreeGrafter"/>
</dbReference>
<dbReference type="GO" id="GO:0005829">
    <property type="term" value="C:cytosol"/>
    <property type="evidence" value="ECO:0007669"/>
    <property type="project" value="TreeGrafter"/>
</dbReference>
<dbReference type="InterPro" id="IPR050223">
    <property type="entry name" value="D-isomer_2-hydroxyacid_DH"/>
</dbReference>
<keyword evidence="1" id="KW-0521">NADP</keyword>
<dbReference type="PANTHER" id="PTHR10996">
    <property type="entry name" value="2-HYDROXYACID DEHYDROGENASE-RELATED"/>
    <property type="match status" value="1"/>
</dbReference>
<dbReference type="GO" id="GO:0016618">
    <property type="term" value="F:hydroxypyruvate reductase [NAD(P)H] activity"/>
    <property type="evidence" value="ECO:0007669"/>
    <property type="project" value="TreeGrafter"/>
</dbReference>
<dbReference type="Gene3D" id="3.40.50.720">
    <property type="entry name" value="NAD(P)-binding Rossmann-like Domain"/>
    <property type="match status" value="2"/>
</dbReference>
<dbReference type="InterPro" id="IPR029752">
    <property type="entry name" value="D-isomer_DH_CS1"/>
</dbReference>
<organism evidence="7 8">
    <name type="scientific">Bauldia litoralis</name>
    <dbReference type="NCBI Taxonomy" id="665467"/>
    <lineage>
        <taxon>Bacteria</taxon>
        <taxon>Pseudomonadati</taxon>
        <taxon>Pseudomonadota</taxon>
        <taxon>Alphaproteobacteria</taxon>
        <taxon>Hyphomicrobiales</taxon>
        <taxon>Kaistiaceae</taxon>
        <taxon>Bauldia</taxon>
    </lineage>
</organism>
<dbReference type="InterPro" id="IPR006139">
    <property type="entry name" value="D-isomer_2_OHA_DH_cat_dom"/>
</dbReference>
<dbReference type="CDD" id="cd12156">
    <property type="entry name" value="HPPR"/>
    <property type="match status" value="1"/>
</dbReference>
<proteinExistence type="inferred from homology"/>
<evidence type="ECO:0000259" key="5">
    <source>
        <dbReference type="Pfam" id="PF00389"/>
    </source>
</evidence>
<keyword evidence="2 4" id="KW-0560">Oxidoreductase</keyword>
<feature type="domain" description="D-isomer specific 2-hydroxyacid dehydrogenase catalytic" evidence="5">
    <location>
        <begin position="6"/>
        <end position="314"/>
    </location>
</feature>